<feature type="compositionally biased region" description="Low complexity" evidence="5">
    <location>
        <begin position="97"/>
        <end position="107"/>
    </location>
</feature>
<dbReference type="InterPro" id="IPR050829">
    <property type="entry name" value="CorA_MIT"/>
</dbReference>
<dbReference type="PANTHER" id="PTHR47685">
    <property type="entry name" value="MAGNESIUM TRANSPORT PROTEIN CORA"/>
    <property type="match status" value="1"/>
</dbReference>
<organism evidence="9 10">
    <name type="scientific">Pyrenophora teres f. teres</name>
    <dbReference type="NCBI Taxonomy" id="97479"/>
    <lineage>
        <taxon>Eukaryota</taxon>
        <taxon>Fungi</taxon>
        <taxon>Dikarya</taxon>
        <taxon>Ascomycota</taxon>
        <taxon>Pezizomycotina</taxon>
        <taxon>Dothideomycetes</taxon>
        <taxon>Pleosporomycetidae</taxon>
        <taxon>Pleosporales</taxon>
        <taxon>Pleosporineae</taxon>
        <taxon>Pleosporaceae</taxon>
        <taxon>Pyrenophora</taxon>
    </lineage>
</organism>
<evidence type="ECO:0000259" key="8">
    <source>
        <dbReference type="Pfam" id="PF25438"/>
    </source>
</evidence>
<dbReference type="Proteomes" id="UP000472372">
    <property type="component" value="Chromosome 3"/>
</dbReference>
<keyword evidence="4 6" id="KW-0472">Membrane</keyword>
<feature type="compositionally biased region" description="Basic and acidic residues" evidence="5">
    <location>
        <begin position="1336"/>
        <end position="1347"/>
    </location>
</feature>
<dbReference type="Pfam" id="PF01544">
    <property type="entry name" value="CorA"/>
    <property type="match status" value="1"/>
</dbReference>
<dbReference type="SUPFAM" id="SSF144083">
    <property type="entry name" value="Magnesium transport protein CorA, transmembrane region"/>
    <property type="match status" value="1"/>
</dbReference>
<dbReference type="GO" id="GO:0016020">
    <property type="term" value="C:membrane"/>
    <property type="evidence" value="ECO:0007669"/>
    <property type="project" value="UniProtKB-SubCell"/>
</dbReference>
<keyword evidence="2 6" id="KW-0812">Transmembrane</keyword>
<evidence type="ECO:0000256" key="2">
    <source>
        <dbReference type="ARBA" id="ARBA00022692"/>
    </source>
</evidence>
<feature type="region of interest" description="Disordered" evidence="5">
    <location>
        <begin position="1328"/>
        <end position="1347"/>
    </location>
</feature>
<proteinExistence type="predicted"/>
<name>A0A6S6VLU2_9PLEO</name>
<feature type="transmembrane region" description="Helical" evidence="6">
    <location>
        <begin position="1252"/>
        <end position="1274"/>
    </location>
</feature>
<evidence type="ECO:0000256" key="1">
    <source>
        <dbReference type="ARBA" id="ARBA00004141"/>
    </source>
</evidence>
<feature type="region of interest" description="Disordered" evidence="5">
    <location>
        <begin position="1065"/>
        <end position="1088"/>
    </location>
</feature>
<evidence type="ECO:0000256" key="5">
    <source>
        <dbReference type="SAM" id="MobiDB-lite"/>
    </source>
</evidence>
<gene>
    <name evidence="9" type="ORF">PTTW11_03411</name>
</gene>
<keyword evidence="3 6" id="KW-1133">Transmembrane helix</keyword>
<feature type="domain" description="Ubiquitin-like" evidence="7">
    <location>
        <begin position="114"/>
        <end position="200"/>
    </location>
</feature>
<feature type="compositionally biased region" description="Basic and acidic residues" evidence="5">
    <location>
        <begin position="266"/>
        <end position="280"/>
    </location>
</feature>
<evidence type="ECO:0000259" key="7">
    <source>
        <dbReference type="Pfam" id="PF22893"/>
    </source>
</evidence>
<dbReference type="Pfam" id="PF22893">
    <property type="entry name" value="ULD_2"/>
    <property type="match status" value="1"/>
</dbReference>
<feature type="transmembrane region" description="Helical" evidence="6">
    <location>
        <begin position="1216"/>
        <end position="1240"/>
    </location>
</feature>
<feature type="region of interest" description="Disordered" evidence="5">
    <location>
        <begin position="1293"/>
        <end position="1318"/>
    </location>
</feature>
<evidence type="ECO:0000256" key="4">
    <source>
        <dbReference type="ARBA" id="ARBA00023136"/>
    </source>
</evidence>
<evidence type="ECO:0000256" key="6">
    <source>
        <dbReference type="SAM" id="Phobius"/>
    </source>
</evidence>
<evidence type="ECO:0000256" key="3">
    <source>
        <dbReference type="ARBA" id="ARBA00022989"/>
    </source>
</evidence>
<accession>A0A6S6VLU2</accession>
<dbReference type="InterPro" id="IPR045863">
    <property type="entry name" value="CorA_TM1_TM2"/>
</dbReference>
<sequence length="1455" mass="167053">MERRHGIRHIPAPSAIHEGVRELREERRRRDADVGSRECDREDMVERTEPPRFPEERPGLSVREERPRVREEKTRRRVTVDKDDTWDNSPGHESSHNSHASSSSGRSHVTDVAAVYFMDDLSEDKYVFPLNRCESKEATEPLWKEMYAQKYAQRDTTYRDTYLDYITQGKYQVQTLEGANISPSAWSTFVRPGSYIQIAFDPNLPDRSRWAEPQRRDVRDDTYETFHPRRRSHSAEDTDDESTESELPSSDTEPPPPPPPPPVPNLDRKVVPPVDCEKNKLSFQVQTTQKRKLTRPNGERESNGTIPKALDPSKGPDVGEYQRTRITRVMHTETRGQNKIKIYTLPGPEHPQLLAAATMTWYHLPLAQLDFGRFTNLCLNIPPLSDRLRTLTHKLLTKLWKEKVNHFLGGMFVEPGTVLRADEKEQSDPQSVIFSCVPYFNIQPPAKKSSLSESILFPPRTLMQSYYPYESVRNRDEEQSYKKFGNSSVDGIIHVPNLWIMNIGSDVIVTCGHSSISDETVKSIDVATEDIKQLGSPDVAKNTIRTIRIIDLQGREFIFPIGACRSYFQLETRIRELRYYSGWIGRDETIRLQHKTQDGSKELRPRDWVSLIKRAELNSITVAMIEDGEGDEQTLTATSSPHQVSGSSSIFVPPFFHWPQPTLRDTASDEKRVDLLDTSDVLQAFNLLEQADKIMVTEFLMDSNNKVAAAFNSTTYYKSLPELMFKDIATDFTKLRLRSKRTPSTGSNLTFHQSAIEDQCARILEQTTGLFGIVRMTLELFVGDIDQSKILRKVWGAMKNLHDHVTEMTMRGSLGPDLKEYTDPGWKHPDMLDRTWYIRTPAQPSHLAVLETDAQMSKVIKRCKRCSRFRSYDSPEAALKHLRRHAKKAAGLEESSTIVTTAISDSSGERQPSQSLPPDSVLKDWVLNSEQFRREETNGDVLATLTKAYETARGLFVEASELAEGVQNEDGRASELYKMPQQELVRAFRNIIVFFMATERAVHYCAEASSDQQLVDSMNDRFYVEKEMDEGAVKRLGEVARRSLRRARFKLCRMVMSDPPLNLFKHKSLGPEPEPEPSTGSLKLLQQPQQQPQETIGDLYRGFISKLQFQVNSRASKRLLRDINLLEDELQILIAVNTWQTNLIQNYTRVLDDSSYEQELPSRKGMFPYERDLLRTCLKNLLLARDDFADLQDLCRPLSDRTKQILEINEEDHGKAIMVFTVVTVIFLPLSFATSYFGMNTSDIRDMDQTQTLFWSVAIPLTVLTVGGCMLIGYNGVELLDAISSFLRTVSGKQKESPDAGVGVSRRKPPPNLQFDTTNTQELTTLDEAEFANPRPGEHDGTMGDRQANKDYAFVRKKIPYVTYDDDDEWVYEEDELAGYAEEKLEYTRPVYQACAVPTRTRERTRLPTRVEHVPGPMRTDWDNEDAWYDIKEKELWQRNRRSHRKTDKNYSRYY</sequence>
<feature type="compositionally biased region" description="Pro residues" evidence="5">
    <location>
        <begin position="253"/>
        <end position="264"/>
    </location>
</feature>
<reference evidence="9" key="1">
    <citation type="submission" date="2021-02" db="EMBL/GenBank/DDBJ databases">
        <authorList>
            <person name="Syme A R."/>
            <person name="Syme A R."/>
            <person name="Moolhuijzen P."/>
        </authorList>
    </citation>
    <scope>NUCLEOTIDE SEQUENCE</scope>
    <source>
        <strain evidence="9">W1-1</strain>
    </source>
</reference>
<dbReference type="InterPro" id="IPR002523">
    <property type="entry name" value="MgTranspt_CorA/ZnTranspt_ZntB"/>
</dbReference>
<dbReference type="InterPro" id="IPR054464">
    <property type="entry name" value="ULD_fung"/>
</dbReference>
<feature type="domain" description="DUF7896" evidence="8">
    <location>
        <begin position="834"/>
        <end position="926"/>
    </location>
</feature>
<evidence type="ECO:0000313" key="10">
    <source>
        <dbReference type="Proteomes" id="UP000472372"/>
    </source>
</evidence>
<feature type="region of interest" description="Disordered" evidence="5">
    <location>
        <begin position="204"/>
        <end position="319"/>
    </location>
</feature>
<dbReference type="PANTHER" id="PTHR47685:SF1">
    <property type="entry name" value="MAGNESIUM TRANSPORT PROTEIN CORA"/>
    <property type="match status" value="1"/>
</dbReference>
<evidence type="ECO:0000313" key="9">
    <source>
        <dbReference type="EMBL" id="CAE7022320.1"/>
    </source>
</evidence>
<feature type="compositionally biased region" description="Basic and acidic residues" evidence="5">
    <location>
        <begin position="18"/>
        <end position="85"/>
    </location>
</feature>
<dbReference type="Gene3D" id="1.20.58.340">
    <property type="entry name" value="Magnesium transport protein CorA, transmembrane region"/>
    <property type="match status" value="1"/>
</dbReference>
<protein>
    <submittedName>
        <fullName evidence="9">CorA</fullName>
    </submittedName>
</protein>
<dbReference type="GO" id="GO:0046873">
    <property type="term" value="F:metal ion transmembrane transporter activity"/>
    <property type="evidence" value="ECO:0007669"/>
    <property type="project" value="InterPro"/>
</dbReference>
<feature type="region of interest" description="Disordered" evidence="5">
    <location>
        <begin position="1"/>
        <end position="107"/>
    </location>
</feature>
<dbReference type="EMBL" id="HG992979">
    <property type="protein sequence ID" value="CAE7022320.1"/>
    <property type="molecule type" value="Genomic_DNA"/>
</dbReference>
<dbReference type="InterPro" id="IPR057218">
    <property type="entry name" value="DUF7896"/>
</dbReference>
<dbReference type="Pfam" id="PF25438">
    <property type="entry name" value="DUF7896"/>
    <property type="match status" value="1"/>
</dbReference>
<comment type="subcellular location">
    <subcellularLocation>
        <location evidence="1">Membrane</location>
        <topology evidence="1">Multi-pass membrane protein</topology>
    </subcellularLocation>
</comment>
<feature type="compositionally biased region" description="Basic and acidic residues" evidence="5">
    <location>
        <begin position="204"/>
        <end position="227"/>
    </location>
</feature>